<proteinExistence type="predicted"/>
<organism evidence="1 2">
    <name type="scientific">Brassica campestris</name>
    <name type="common">Field mustard</name>
    <dbReference type="NCBI Taxonomy" id="3711"/>
    <lineage>
        <taxon>Eukaryota</taxon>
        <taxon>Viridiplantae</taxon>
        <taxon>Streptophyta</taxon>
        <taxon>Embryophyta</taxon>
        <taxon>Tracheophyta</taxon>
        <taxon>Spermatophyta</taxon>
        <taxon>Magnoliopsida</taxon>
        <taxon>eudicotyledons</taxon>
        <taxon>Gunneridae</taxon>
        <taxon>Pentapetalae</taxon>
        <taxon>rosids</taxon>
        <taxon>malvids</taxon>
        <taxon>Brassicales</taxon>
        <taxon>Brassicaceae</taxon>
        <taxon>Brassiceae</taxon>
        <taxon>Brassica</taxon>
    </lineage>
</organism>
<accession>A0A8D9MHU9</accession>
<dbReference type="Gramene" id="A10p19980.2_BraZ1">
    <property type="protein sequence ID" value="A10p19980.2_BraZ1.CDS"/>
    <property type="gene ID" value="A10g19980.2_BraZ1"/>
</dbReference>
<name>A0A8D9MHU9_BRACM</name>
<evidence type="ECO:0000313" key="2">
    <source>
        <dbReference type="Proteomes" id="UP000694005"/>
    </source>
</evidence>
<reference evidence="1 2" key="1">
    <citation type="submission" date="2021-07" db="EMBL/GenBank/DDBJ databases">
        <authorList>
            <consortium name="Genoscope - CEA"/>
            <person name="William W."/>
        </authorList>
    </citation>
    <scope>NUCLEOTIDE SEQUENCE [LARGE SCALE GENOMIC DNA]</scope>
</reference>
<dbReference type="AlphaFoldDB" id="A0A8D9MHU9"/>
<gene>
    <name evidence="1" type="ORF">BRAPAZ1V2_A10P19980.2</name>
</gene>
<protein>
    <submittedName>
        <fullName evidence="1">Uncharacterized protein</fullName>
    </submittedName>
</protein>
<sequence length="81" mass="9100">MLQRFFPTYYIKELGFIFNVAFTCCGGGGDGKTEMILTEEALNIVLGISKRLPPVLVSLQEALGRIFVVMILYHHIQPPSR</sequence>
<dbReference type="Proteomes" id="UP000694005">
    <property type="component" value="Chromosome A10"/>
</dbReference>
<dbReference type="EMBL" id="LS974626">
    <property type="protein sequence ID" value="CAG7910752.1"/>
    <property type="molecule type" value="Genomic_DNA"/>
</dbReference>
<evidence type="ECO:0000313" key="1">
    <source>
        <dbReference type="EMBL" id="CAG7910752.1"/>
    </source>
</evidence>